<comment type="caution">
    <text evidence="4">The sequence shown here is derived from an EMBL/GenBank/DDBJ whole genome shotgun (WGS) entry which is preliminary data.</text>
</comment>
<dbReference type="GO" id="GO:0016787">
    <property type="term" value="F:hydrolase activity"/>
    <property type="evidence" value="ECO:0007669"/>
    <property type="project" value="UniProtKB-KW"/>
</dbReference>
<keyword evidence="2 3" id="KW-0378">Hydrolase</keyword>
<name>A0A084GWL3_METID</name>
<organism evidence="4 5">
    <name type="scientific">Metabacillus indicus</name>
    <name type="common">Bacillus indicus</name>
    <dbReference type="NCBI Taxonomy" id="246786"/>
    <lineage>
        <taxon>Bacteria</taxon>
        <taxon>Bacillati</taxon>
        <taxon>Bacillota</taxon>
        <taxon>Bacilli</taxon>
        <taxon>Bacillales</taxon>
        <taxon>Bacillaceae</taxon>
        <taxon>Metabacillus</taxon>
    </lineage>
</organism>
<dbReference type="Proteomes" id="UP000028549">
    <property type="component" value="Unassembled WGS sequence"/>
</dbReference>
<evidence type="ECO:0000313" key="5">
    <source>
        <dbReference type="Proteomes" id="UP000028549"/>
    </source>
</evidence>
<dbReference type="InterPro" id="IPR023214">
    <property type="entry name" value="HAD_sf"/>
</dbReference>
<keyword evidence="5" id="KW-1185">Reference proteome</keyword>
<dbReference type="AlphaFoldDB" id="A0A084GWL3"/>
<dbReference type="PIRSF" id="PIRSF021362">
    <property type="entry name" value="UCP021362_HAD"/>
    <property type="match status" value="1"/>
</dbReference>
<dbReference type="PANTHER" id="PTHR35134">
    <property type="entry name" value="NUCLEOTIDASE YQFW-RELATED"/>
    <property type="match status" value="1"/>
</dbReference>
<protein>
    <recommendedName>
        <fullName evidence="3">Nucleotidase</fullName>
        <ecNumber evidence="3">3.1.3.-</ecNumber>
    </recommendedName>
</protein>
<proteinExistence type="inferred from homology"/>
<dbReference type="InterPro" id="IPR052419">
    <property type="entry name" value="5_3-deoxyribonucleotidase-like"/>
</dbReference>
<evidence type="ECO:0000256" key="2">
    <source>
        <dbReference type="ARBA" id="ARBA00022801"/>
    </source>
</evidence>
<dbReference type="EC" id="3.1.3.-" evidence="3"/>
<gene>
    <name evidence="4" type="ORF">GS18_0211430</name>
</gene>
<dbReference type="InterPro" id="IPR036412">
    <property type="entry name" value="HAD-like_sf"/>
</dbReference>
<dbReference type="Gene3D" id="3.40.50.1000">
    <property type="entry name" value="HAD superfamily/HAD-like"/>
    <property type="match status" value="1"/>
</dbReference>
<sequence length="193" mass="22881">MLRLGIDIDGTVTSPETFVPYLQKSFNESITFEDMKEYDLTKLLKISEAEFWKWMDEKEPLIYKEAPMALDAKLVLDEWKNKHKLLFISARRSHLEEVTYEWFNRNGLTYHQIDLIGTHDKLQAVKKNKIDVFFEDKHDNACTISEVFNIPVILFNTPYNQEPVPKNVIRADNWLEARDWVNSYAENRYSLTK</sequence>
<evidence type="ECO:0000256" key="1">
    <source>
        <dbReference type="ARBA" id="ARBA00009589"/>
    </source>
</evidence>
<dbReference type="STRING" id="246786.GS18_0211430"/>
<evidence type="ECO:0000256" key="3">
    <source>
        <dbReference type="PIRNR" id="PIRNR021362"/>
    </source>
</evidence>
<dbReference type="RefSeq" id="WP_029279636.1">
    <property type="nucleotide sequence ID" value="NZ_JNVC02000005.1"/>
</dbReference>
<dbReference type="SUPFAM" id="SSF56784">
    <property type="entry name" value="HAD-like"/>
    <property type="match status" value="1"/>
</dbReference>
<dbReference type="InterPro" id="IPR009206">
    <property type="entry name" value="Nucleotidase_putative"/>
</dbReference>
<reference evidence="4 5" key="1">
    <citation type="journal article" date="2005" name="Int. J. Syst. Evol. Microbiol.">
        <title>Bacillus cibi sp. nov., isolated from jeotgal, a traditional Korean fermented seafood.</title>
        <authorList>
            <person name="Yoon J.H."/>
            <person name="Lee C.H."/>
            <person name="Oh T.K."/>
        </authorList>
    </citation>
    <scope>NUCLEOTIDE SEQUENCE [LARGE SCALE GENOMIC DNA]</scope>
    <source>
        <strain evidence="4 5">DSM 16189</strain>
    </source>
</reference>
<accession>A0A084GWL3</accession>
<evidence type="ECO:0000313" key="4">
    <source>
        <dbReference type="EMBL" id="KEZ51725.1"/>
    </source>
</evidence>
<dbReference type="OrthoDB" id="2471595at2"/>
<comment type="similarity">
    <text evidence="1 3">Belongs to the 5'(3')-deoxyribonucleotidase family.</text>
</comment>
<dbReference type="EMBL" id="JNVC02000005">
    <property type="protein sequence ID" value="KEZ51725.1"/>
    <property type="molecule type" value="Genomic_DNA"/>
</dbReference>
<dbReference type="PANTHER" id="PTHR35134:SF2">
    <property type="entry name" value="NUCLEOTIDASE YQFW-RELATED"/>
    <property type="match status" value="1"/>
</dbReference>